<organism evidence="3 5">
    <name type="scientific">Jannaschia seohaensis</name>
    <dbReference type="NCBI Taxonomy" id="475081"/>
    <lineage>
        <taxon>Bacteria</taxon>
        <taxon>Pseudomonadati</taxon>
        <taxon>Pseudomonadota</taxon>
        <taxon>Alphaproteobacteria</taxon>
        <taxon>Rhodobacterales</taxon>
        <taxon>Roseobacteraceae</taxon>
        <taxon>Jannaschia</taxon>
    </lineage>
</organism>
<dbReference type="EMBL" id="UETC01000001">
    <property type="protein sequence ID" value="SSA38126.1"/>
    <property type="molecule type" value="Genomic_DNA"/>
</dbReference>
<keyword evidence="4" id="KW-1185">Reference proteome</keyword>
<dbReference type="RefSeq" id="WP_109562470.1">
    <property type="nucleotide sequence ID" value="NZ_QGDJ01000001.1"/>
</dbReference>
<comment type="similarity">
    <text evidence="1">Belongs to the HupG/HyaE family.</text>
</comment>
<evidence type="ECO:0000256" key="1">
    <source>
        <dbReference type="ARBA" id="ARBA00009004"/>
    </source>
</evidence>
<dbReference type="Gene3D" id="3.40.30.10">
    <property type="entry name" value="Glutaredoxin"/>
    <property type="match status" value="1"/>
</dbReference>
<proteinExistence type="inferred from homology"/>
<evidence type="ECO:0000313" key="5">
    <source>
        <dbReference type="Proteomes" id="UP000251571"/>
    </source>
</evidence>
<protein>
    <submittedName>
        <fullName evidence="3">Hydrogenase-1 operon protein HyaE</fullName>
    </submittedName>
</protein>
<evidence type="ECO:0000313" key="2">
    <source>
        <dbReference type="EMBL" id="PWJ21848.1"/>
    </source>
</evidence>
<dbReference type="Proteomes" id="UP000245839">
    <property type="component" value="Unassembled WGS sequence"/>
</dbReference>
<gene>
    <name evidence="2" type="ORF">BCF38_101256</name>
    <name evidence="3" type="ORF">SAMN05421539_101256</name>
</gene>
<dbReference type="Proteomes" id="UP000251571">
    <property type="component" value="Unassembled WGS sequence"/>
</dbReference>
<dbReference type="CDD" id="cd02965">
    <property type="entry name" value="HyaE"/>
    <property type="match status" value="1"/>
</dbReference>
<dbReference type="AlphaFoldDB" id="A0A2Y9A2M8"/>
<name>A0A2Y9A2M8_9RHOB</name>
<dbReference type="SUPFAM" id="SSF52833">
    <property type="entry name" value="Thioredoxin-like"/>
    <property type="match status" value="1"/>
</dbReference>
<dbReference type="EMBL" id="QGDJ01000001">
    <property type="protein sequence ID" value="PWJ21848.1"/>
    <property type="molecule type" value="Genomic_DNA"/>
</dbReference>
<evidence type="ECO:0000313" key="4">
    <source>
        <dbReference type="Proteomes" id="UP000245839"/>
    </source>
</evidence>
<accession>A0A2Y9A2M8</accession>
<sequence length="126" mass="13987">MHPLIDRLTSELGYPRFETLEACAAWASRPGLHVVFVPGDPKRNLESADVAVILPELHAAFQRRFDCAVAGDAMEEALRKETVVFKTPSLIVFRDGRMVGGIPKVRDWDDYVARLSHLTSTPVAAE</sequence>
<evidence type="ECO:0000313" key="3">
    <source>
        <dbReference type="EMBL" id="SSA38126.1"/>
    </source>
</evidence>
<reference evidence="2 4" key="2">
    <citation type="submission" date="2018-03" db="EMBL/GenBank/DDBJ databases">
        <title>Genomic Encyclopedia of Archaeal and Bacterial Type Strains, Phase II (KMG-II): from individual species to whole genera.</title>
        <authorList>
            <person name="Goeker M."/>
        </authorList>
    </citation>
    <scope>NUCLEOTIDE SEQUENCE [LARGE SCALE GENOMIC DNA]</scope>
    <source>
        <strain evidence="2 4">DSM 25227</strain>
    </source>
</reference>
<dbReference type="Pfam" id="PF07449">
    <property type="entry name" value="HyaE"/>
    <property type="match status" value="1"/>
</dbReference>
<dbReference type="InterPro" id="IPR010893">
    <property type="entry name" value="NiFe-hyd_mat_HyaE"/>
</dbReference>
<dbReference type="PIRSF" id="PIRSF038934">
    <property type="entry name" value="HyaE_HupG"/>
    <property type="match status" value="1"/>
</dbReference>
<dbReference type="InterPro" id="IPR036249">
    <property type="entry name" value="Thioredoxin-like_sf"/>
</dbReference>
<dbReference type="OrthoDB" id="6560050at2"/>
<reference evidence="3 5" key="1">
    <citation type="submission" date="2016-10" db="EMBL/GenBank/DDBJ databases">
        <authorList>
            <person name="Cai Z."/>
        </authorList>
    </citation>
    <scope>NUCLEOTIDE SEQUENCE [LARGE SCALE GENOMIC DNA]</scope>
    <source>
        <strain evidence="3 5">DSM 25227</strain>
    </source>
</reference>